<name>G2T141_ROSHA</name>
<dbReference type="InterPro" id="IPR050921">
    <property type="entry name" value="T4SS_GSP_E_ATPase"/>
</dbReference>
<dbReference type="HOGENOM" id="CLU_013446_4_0_9"/>
<organism evidence="3 4">
    <name type="scientific">Roseburia hominis (strain DSM 16839 / JCM 17582 / NCIMB 14029 / A2-183)</name>
    <dbReference type="NCBI Taxonomy" id="585394"/>
    <lineage>
        <taxon>Bacteria</taxon>
        <taxon>Bacillati</taxon>
        <taxon>Bacillota</taxon>
        <taxon>Clostridia</taxon>
        <taxon>Lachnospirales</taxon>
        <taxon>Lachnospiraceae</taxon>
        <taxon>Roseburia</taxon>
    </lineage>
</organism>
<accession>G2T141</accession>
<dbReference type="KEGG" id="rho:RHOM_04950"/>
<proteinExistence type="inferred from homology"/>
<feature type="domain" description="Bacterial type II secretion system protein E" evidence="2">
    <location>
        <begin position="120"/>
        <end position="300"/>
    </location>
</feature>
<sequence>MNGIKLFNDLMEYADGKGASDVHLVPGRTAMLRIDGELTAAGQEDAAEWQDADLTEVTEQILSGDQLEEYRTKGALVCSYSFSKALRLRVSIYRQQGRDAMSVRLHPTGVPAPEKLLLPEEITELVKNGRGLLLVTGGRGSGVTTTVASLAAQIAATQSKVIVSVEDTTEYILPQGRGLVVQREIGADCASREEALAMALQQDADVILLDGIGNEREAGLLFAAVRRGQFVILAEKEDSVTAALLHLVQCGGSTSGSQILLESLAQGLAGAMAQKLLRRQDEAGRVAAYEVLVADAGVRSLIAENRIQQLDTSAGAEKERGRVQMDDAIYNLYMKSCITSGTAIAGAKDPEDMRRKVRLF</sequence>
<evidence type="ECO:0000313" key="3">
    <source>
        <dbReference type="EMBL" id="AEN96110.1"/>
    </source>
</evidence>
<dbReference type="EMBL" id="CP003040">
    <property type="protein sequence ID" value="AEN96110.1"/>
    <property type="molecule type" value="Genomic_DNA"/>
</dbReference>
<dbReference type="InterPro" id="IPR027417">
    <property type="entry name" value="P-loop_NTPase"/>
</dbReference>
<dbReference type="STRING" id="585394.RHOM_04950"/>
<dbReference type="Gene3D" id="3.30.450.90">
    <property type="match status" value="1"/>
</dbReference>
<gene>
    <name evidence="3" type="ordered locus">RHOM_04950</name>
</gene>
<dbReference type="PANTHER" id="PTHR30486">
    <property type="entry name" value="TWITCHING MOTILITY PROTEIN PILT"/>
    <property type="match status" value="1"/>
</dbReference>
<evidence type="ECO:0000259" key="2">
    <source>
        <dbReference type="Pfam" id="PF00437"/>
    </source>
</evidence>
<dbReference type="Proteomes" id="UP000008178">
    <property type="component" value="Chromosome"/>
</dbReference>
<evidence type="ECO:0000256" key="1">
    <source>
        <dbReference type="ARBA" id="ARBA00006611"/>
    </source>
</evidence>
<keyword evidence="4" id="KW-1185">Reference proteome</keyword>
<dbReference type="Gene3D" id="3.40.50.300">
    <property type="entry name" value="P-loop containing nucleotide triphosphate hydrolases"/>
    <property type="match status" value="1"/>
</dbReference>
<evidence type="ECO:0000313" key="4">
    <source>
        <dbReference type="Proteomes" id="UP000008178"/>
    </source>
</evidence>
<dbReference type="AlphaFoldDB" id="G2T141"/>
<reference evidence="3 4" key="1">
    <citation type="journal article" date="2015" name="Genome Announc.">
        <title>Complete genome sequence of the human gut symbiont Roseburia hominis.</title>
        <authorList>
            <person name="Travis A.J."/>
            <person name="Kelly D."/>
            <person name="Flint H.J."/>
            <person name="Aminov R.I."/>
        </authorList>
    </citation>
    <scope>NUCLEOTIDE SEQUENCE [LARGE SCALE GENOMIC DNA]</scope>
    <source>
        <strain evidence="4">DSM 16839 / JCM 17582 / NCIMB 14029 / A2-183</strain>
    </source>
</reference>
<comment type="similarity">
    <text evidence="1">Belongs to the GSP E family.</text>
</comment>
<dbReference type="GO" id="GO:0016887">
    <property type="term" value="F:ATP hydrolysis activity"/>
    <property type="evidence" value="ECO:0007669"/>
    <property type="project" value="InterPro"/>
</dbReference>
<dbReference type="SUPFAM" id="SSF52540">
    <property type="entry name" value="P-loop containing nucleoside triphosphate hydrolases"/>
    <property type="match status" value="1"/>
</dbReference>
<dbReference type="RefSeq" id="WP_014079155.1">
    <property type="nucleotide sequence ID" value="NC_015977.1"/>
</dbReference>
<dbReference type="OrthoDB" id="9808272at2"/>
<protein>
    <submittedName>
        <fullName evidence="3">Putative ATPase involved in pili biogenesis, PilT-like protein</fullName>
    </submittedName>
</protein>
<dbReference type="GeneID" id="93722836"/>
<dbReference type="Pfam" id="PF00437">
    <property type="entry name" value="T2SSE"/>
    <property type="match status" value="1"/>
</dbReference>
<dbReference type="InterPro" id="IPR001482">
    <property type="entry name" value="T2SS/T4SS_dom"/>
</dbReference>
<dbReference type="eggNOG" id="COG2805">
    <property type="taxonomic scope" value="Bacteria"/>
</dbReference>